<keyword evidence="4" id="KW-0805">Transcription regulation</keyword>
<dbReference type="AlphaFoldDB" id="A0A381ZQ17"/>
<evidence type="ECO:0000256" key="1">
    <source>
        <dbReference type="ARBA" id="ARBA00013860"/>
    </source>
</evidence>
<reference evidence="8" key="1">
    <citation type="submission" date="2018-05" db="EMBL/GenBank/DDBJ databases">
        <authorList>
            <person name="Lanie J.A."/>
            <person name="Ng W.-L."/>
            <person name="Kazmierczak K.M."/>
            <person name="Andrzejewski T.M."/>
            <person name="Davidsen T.M."/>
            <person name="Wayne K.J."/>
            <person name="Tettelin H."/>
            <person name="Glass J.I."/>
            <person name="Rusch D."/>
            <person name="Podicherti R."/>
            <person name="Tsui H.-C.T."/>
            <person name="Winkler M.E."/>
        </authorList>
    </citation>
    <scope>NUCLEOTIDE SEQUENCE</scope>
</reference>
<sequence length="141" mass="15797">MAFVGTHEHSLDEKGRLVLPAKFRSDFSGAAYLTPHAGCLALWTPEGFNEMLSRLKEQIQNKEVEAQVRRVLAYNSTTVRPDAQGRVMIPEKLRTLASLEHEVMVCGAIDWIEIWNPTTWSEMAPDLDRSVADAFLEGIGI</sequence>
<dbReference type="PANTHER" id="PTHR34701:SF1">
    <property type="entry name" value="TRANSCRIPTIONAL REGULATOR MRAZ"/>
    <property type="match status" value="1"/>
</dbReference>
<dbReference type="SUPFAM" id="SSF89447">
    <property type="entry name" value="AbrB/MazE/MraZ-like"/>
    <property type="match status" value="1"/>
</dbReference>
<keyword evidence="2" id="KW-0963">Cytoplasm</keyword>
<dbReference type="InterPro" id="IPR038619">
    <property type="entry name" value="MraZ_sf"/>
</dbReference>
<dbReference type="InterPro" id="IPR035642">
    <property type="entry name" value="MraZ_N"/>
</dbReference>
<keyword evidence="6" id="KW-0804">Transcription</keyword>
<dbReference type="InterPro" id="IPR003444">
    <property type="entry name" value="MraZ"/>
</dbReference>
<proteinExistence type="inferred from homology"/>
<dbReference type="InterPro" id="IPR020603">
    <property type="entry name" value="MraZ_dom"/>
</dbReference>
<dbReference type="Gene3D" id="3.40.1550.20">
    <property type="entry name" value="Transcriptional regulator MraZ domain"/>
    <property type="match status" value="1"/>
</dbReference>
<dbReference type="PROSITE" id="PS51740">
    <property type="entry name" value="SPOVT_ABRB"/>
    <property type="match status" value="2"/>
</dbReference>
<dbReference type="InterPro" id="IPR037914">
    <property type="entry name" value="SpoVT-AbrB_sf"/>
</dbReference>
<dbReference type="InterPro" id="IPR007159">
    <property type="entry name" value="SpoVT-AbrB_dom"/>
</dbReference>
<evidence type="ECO:0000256" key="6">
    <source>
        <dbReference type="ARBA" id="ARBA00023163"/>
    </source>
</evidence>
<dbReference type="InterPro" id="IPR035644">
    <property type="entry name" value="MraZ_C"/>
</dbReference>
<dbReference type="GO" id="GO:0003700">
    <property type="term" value="F:DNA-binding transcription factor activity"/>
    <property type="evidence" value="ECO:0007669"/>
    <property type="project" value="InterPro"/>
</dbReference>
<dbReference type="CDD" id="cd16320">
    <property type="entry name" value="MraZ_N"/>
    <property type="match status" value="1"/>
</dbReference>
<evidence type="ECO:0000259" key="7">
    <source>
        <dbReference type="PROSITE" id="PS51740"/>
    </source>
</evidence>
<dbReference type="Pfam" id="PF02381">
    <property type="entry name" value="MraZ"/>
    <property type="match status" value="2"/>
</dbReference>
<keyword evidence="5" id="KW-0238">DNA-binding</keyword>
<dbReference type="CDD" id="cd16321">
    <property type="entry name" value="MraZ_C"/>
    <property type="match status" value="1"/>
</dbReference>
<evidence type="ECO:0000256" key="3">
    <source>
        <dbReference type="ARBA" id="ARBA00022737"/>
    </source>
</evidence>
<dbReference type="GO" id="GO:0000976">
    <property type="term" value="F:transcription cis-regulatory region binding"/>
    <property type="evidence" value="ECO:0007669"/>
    <property type="project" value="TreeGrafter"/>
</dbReference>
<dbReference type="GO" id="GO:2000143">
    <property type="term" value="P:negative regulation of DNA-templated transcription initiation"/>
    <property type="evidence" value="ECO:0007669"/>
    <property type="project" value="TreeGrafter"/>
</dbReference>
<evidence type="ECO:0000256" key="4">
    <source>
        <dbReference type="ARBA" id="ARBA00023015"/>
    </source>
</evidence>
<gene>
    <name evidence="8" type="ORF">METZ01_LOCUS143701</name>
</gene>
<name>A0A381ZQ17_9ZZZZ</name>
<evidence type="ECO:0000256" key="2">
    <source>
        <dbReference type="ARBA" id="ARBA00022490"/>
    </source>
</evidence>
<dbReference type="PANTHER" id="PTHR34701">
    <property type="entry name" value="TRANSCRIPTIONAL REGULATOR MRAZ"/>
    <property type="match status" value="1"/>
</dbReference>
<feature type="domain" description="SpoVT-AbrB" evidence="7">
    <location>
        <begin position="6"/>
        <end position="47"/>
    </location>
</feature>
<protein>
    <recommendedName>
        <fullName evidence="1">Transcriptional regulator MraZ</fullName>
    </recommendedName>
</protein>
<evidence type="ECO:0000313" key="8">
    <source>
        <dbReference type="EMBL" id="SVA90847.1"/>
    </source>
</evidence>
<accession>A0A381ZQ17</accession>
<feature type="domain" description="SpoVT-AbrB" evidence="7">
    <location>
        <begin position="76"/>
        <end position="119"/>
    </location>
</feature>
<keyword evidence="3" id="KW-0677">Repeat</keyword>
<organism evidence="8">
    <name type="scientific">marine metagenome</name>
    <dbReference type="NCBI Taxonomy" id="408172"/>
    <lineage>
        <taxon>unclassified sequences</taxon>
        <taxon>metagenomes</taxon>
        <taxon>ecological metagenomes</taxon>
    </lineage>
</organism>
<dbReference type="HAMAP" id="MF_01008">
    <property type="entry name" value="MraZ"/>
    <property type="match status" value="1"/>
</dbReference>
<evidence type="ECO:0000256" key="5">
    <source>
        <dbReference type="ARBA" id="ARBA00023125"/>
    </source>
</evidence>
<dbReference type="EMBL" id="UINC01022039">
    <property type="protein sequence ID" value="SVA90847.1"/>
    <property type="molecule type" value="Genomic_DNA"/>
</dbReference>